<comment type="caution">
    <text evidence="3">The sequence shown here is derived from an EMBL/GenBank/DDBJ whole genome shotgun (WGS) entry which is preliminary data.</text>
</comment>
<comment type="similarity">
    <text evidence="1">Belongs to the methyltransferase superfamily. LaeA methyltransferase family.</text>
</comment>
<dbReference type="PANTHER" id="PTHR43591">
    <property type="entry name" value="METHYLTRANSFERASE"/>
    <property type="match status" value="1"/>
</dbReference>
<accession>A0A9P8VJD8</accession>
<gene>
    <name evidence="3" type="ORF">F5X68DRAFT_198669</name>
</gene>
<dbReference type="Proteomes" id="UP000770015">
    <property type="component" value="Unassembled WGS sequence"/>
</dbReference>
<dbReference type="AlphaFoldDB" id="A0A9P8VJD8"/>
<dbReference type="Gene3D" id="3.40.50.150">
    <property type="entry name" value="Vaccinia Virus protein VP39"/>
    <property type="match status" value="1"/>
</dbReference>
<evidence type="ECO:0000313" key="3">
    <source>
        <dbReference type="EMBL" id="KAH6695624.1"/>
    </source>
</evidence>
<keyword evidence="3" id="KW-0489">Methyltransferase</keyword>
<keyword evidence="3" id="KW-0808">Transferase</keyword>
<dbReference type="InterPro" id="IPR029063">
    <property type="entry name" value="SAM-dependent_MTases_sf"/>
</dbReference>
<evidence type="ECO:0000256" key="1">
    <source>
        <dbReference type="ARBA" id="ARBA00038158"/>
    </source>
</evidence>
<dbReference type="SUPFAM" id="SSF53335">
    <property type="entry name" value="S-adenosyl-L-methionine-dependent methyltransferases"/>
    <property type="match status" value="1"/>
</dbReference>
<feature type="region of interest" description="Disordered" evidence="2">
    <location>
        <begin position="32"/>
        <end position="57"/>
    </location>
</feature>
<dbReference type="CDD" id="cd02440">
    <property type="entry name" value="AdoMet_MTases"/>
    <property type="match status" value="1"/>
</dbReference>
<dbReference type="EMBL" id="JAGSXJ010000002">
    <property type="protein sequence ID" value="KAH6695624.1"/>
    <property type="molecule type" value="Genomic_DNA"/>
</dbReference>
<reference evidence="3" key="1">
    <citation type="journal article" date="2021" name="Nat. Commun.">
        <title>Genetic determinants of endophytism in the Arabidopsis root mycobiome.</title>
        <authorList>
            <person name="Mesny F."/>
            <person name="Miyauchi S."/>
            <person name="Thiergart T."/>
            <person name="Pickel B."/>
            <person name="Atanasova L."/>
            <person name="Karlsson M."/>
            <person name="Huettel B."/>
            <person name="Barry K.W."/>
            <person name="Haridas S."/>
            <person name="Chen C."/>
            <person name="Bauer D."/>
            <person name="Andreopoulos W."/>
            <person name="Pangilinan J."/>
            <person name="LaButti K."/>
            <person name="Riley R."/>
            <person name="Lipzen A."/>
            <person name="Clum A."/>
            <person name="Drula E."/>
            <person name="Henrissat B."/>
            <person name="Kohler A."/>
            <person name="Grigoriev I.V."/>
            <person name="Martin F.M."/>
            <person name="Hacquard S."/>
        </authorList>
    </citation>
    <scope>NUCLEOTIDE SEQUENCE</scope>
    <source>
        <strain evidence="3">MPI-SDFR-AT-0117</strain>
    </source>
</reference>
<evidence type="ECO:0000256" key="2">
    <source>
        <dbReference type="SAM" id="MobiDB-lite"/>
    </source>
</evidence>
<protein>
    <submittedName>
        <fullName evidence="3">S-adenosyl-L-methionine-dependent methyltransferase</fullName>
    </submittedName>
</protein>
<name>A0A9P8VJD8_9PEZI</name>
<organism evidence="3 4">
    <name type="scientific">Plectosphaerella plurivora</name>
    <dbReference type="NCBI Taxonomy" id="936078"/>
    <lineage>
        <taxon>Eukaryota</taxon>
        <taxon>Fungi</taxon>
        <taxon>Dikarya</taxon>
        <taxon>Ascomycota</taxon>
        <taxon>Pezizomycotina</taxon>
        <taxon>Sordariomycetes</taxon>
        <taxon>Hypocreomycetidae</taxon>
        <taxon>Glomerellales</taxon>
        <taxon>Plectosphaerellaceae</taxon>
        <taxon>Plectosphaerella</taxon>
    </lineage>
</organism>
<evidence type="ECO:0000313" key="4">
    <source>
        <dbReference type="Proteomes" id="UP000770015"/>
    </source>
</evidence>
<dbReference type="Pfam" id="PF13489">
    <property type="entry name" value="Methyltransf_23"/>
    <property type="match status" value="1"/>
</dbReference>
<dbReference type="GO" id="GO:0008168">
    <property type="term" value="F:methyltransferase activity"/>
    <property type="evidence" value="ECO:0007669"/>
    <property type="project" value="UniProtKB-KW"/>
</dbReference>
<keyword evidence="4" id="KW-1185">Reference proteome</keyword>
<sequence>MGTATATSTAVQATATTLDLEPAVAGILEAIEVDDDPDSSPATGSEWGEDDDATSSMVSTACRYREENGRTYHGYKDGQYLIPNDDSEQDRLDLQHEIFFLTFDNNLFLSPAGRNGEEIRRVLDIGTGTGIWALDFAYVWPDSSVIGVDLSPIQSAAAPPNVSFQIDDIEEPWTFEQKFDFIYCRMMTIGIANWPRLFEQSYENLEPGGWIEVVDLAPLTADDDSLKRDSALHQWITTLTECSERIGRTLRSASRYKEQLEAQGFENVVEVKFKWPQNRWPRDKKLKELGGLTLENIGSPVCLESISAAAYTRLLGWTKPDLDAFLKGVRRDMKDRSIHSYWPIYVVYGQKPKSC</sequence>
<dbReference type="GO" id="GO:0032259">
    <property type="term" value="P:methylation"/>
    <property type="evidence" value="ECO:0007669"/>
    <property type="project" value="UniProtKB-KW"/>
</dbReference>
<proteinExistence type="inferred from homology"/>
<dbReference type="OrthoDB" id="2013972at2759"/>
<dbReference type="PANTHER" id="PTHR43591:SF31">
    <property type="entry name" value="LAEA-LIKE, PUTATIVE (AFU_ORTHOLOGUE AFUA_8G01930)-RELATED"/>
    <property type="match status" value="1"/>
</dbReference>